<name>A0A6M0QMW0_9RHOB</name>
<keyword evidence="2" id="KW-1185">Reference proteome</keyword>
<accession>A0A6M0QMW0</accession>
<sequence>MIRLWQAHPRLLLAFALAAGLAMFFAGRLVWATFYWAGHREEAVQPWMTVGYIGHSWQLDPREIDRRAGLPPPEGHPLTLQEIARARGVPVAGVIAQVEAAIAALRAEAGGAP</sequence>
<dbReference type="AlphaFoldDB" id="A0A6M0QMW0"/>
<reference evidence="1 2" key="1">
    <citation type="submission" date="2020-02" db="EMBL/GenBank/DDBJ databases">
        <authorList>
            <person name="Chen W.-M."/>
        </authorList>
    </citation>
    <scope>NUCLEOTIDE SEQUENCE [LARGE SCALE GENOMIC DNA]</scope>
    <source>
        <strain evidence="1 2">KMS-5</strain>
    </source>
</reference>
<dbReference type="Proteomes" id="UP000477782">
    <property type="component" value="Unassembled WGS sequence"/>
</dbReference>
<dbReference type="RefSeq" id="WP_164622805.1">
    <property type="nucleotide sequence ID" value="NZ_JAAIVJ010000001.1"/>
</dbReference>
<comment type="caution">
    <text evidence="1">The sequence shown here is derived from an EMBL/GenBank/DDBJ whole genome shotgun (WGS) entry which is preliminary data.</text>
</comment>
<evidence type="ECO:0000313" key="1">
    <source>
        <dbReference type="EMBL" id="NEY88788.1"/>
    </source>
</evidence>
<gene>
    <name evidence="1" type="ORF">G4Z14_00615</name>
</gene>
<protein>
    <submittedName>
        <fullName evidence="1">Uncharacterized protein</fullName>
    </submittedName>
</protein>
<dbReference type="EMBL" id="JAAIVJ010000001">
    <property type="protein sequence ID" value="NEY88788.1"/>
    <property type="molecule type" value="Genomic_DNA"/>
</dbReference>
<proteinExistence type="predicted"/>
<organism evidence="1 2">
    <name type="scientific">Tabrizicola oligotrophica</name>
    <dbReference type="NCBI Taxonomy" id="2710650"/>
    <lineage>
        <taxon>Bacteria</taxon>
        <taxon>Pseudomonadati</taxon>
        <taxon>Pseudomonadota</taxon>
        <taxon>Alphaproteobacteria</taxon>
        <taxon>Rhodobacterales</taxon>
        <taxon>Paracoccaceae</taxon>
        <taxon>Tabrizicola</taxon>
    </lineage>
</organism>
<evidence type="ECO:0000313" key="2">
    <source>
        <dbReference type="Proteomes" id="UP000477782"/>
    </source>
</evidence>